<dbReference type="InterPro" id="IPR029061">
    <property type="entry name" value="THDP-binding"/>
</dbReference>
<dbReference type="SUPFAM" id="SSF52518">
    <property type="entry name" value="Thiamin diphosphate-binding fold (THDP-binding)"/>
    <property type="match status" value="2"/>
</dbReference>
<dbReference type="FunFam" id="3.40.50.970:FF:000002">
    <property type="entry name" value="2-oxoglutarate dehydrogenase, E1 component"/>
    <property type="match status" value="1"/>
</dbReference>
<dbReference type="FunFam" id="3.40.50.12470:FF:000007">
    <property type="entry name" value="2-oxoglutarate dehydrogenase e1 mitochondrial"/>
    <property type="match status" value="1"/>
</dbReference>
<keyword evidence="9" id="KW-0106">Calcium</keyword>
<evidence type="ECO:0000256" key="11">
    <source>
        <dbReference type="ARBA" id="ARBA00022843"/>
    </source>
</evidence>
<keyword evidence="14" id="KW-0786">Thiamine pyrophosphate</keyword>
<evidence type="ECO:0000259" key="23">
    <source>
        <dbReference type="SMART" id="SM00861"/>
    </source>
</evidence>
<evidence type="ECO:0000313" key="24">
    <source>
        <dbReference type="Ensembl" id="ENSSANP00000091422.1"/>
    </source>
</evidence>
<dbReference type="Ensembl" id="ENSSANT00000097127.1">
    <property type="protein sequence ID" value="ENSSANP00000091422.1"/>
    <property type="gene ID" value="ENSSANG00000043218.1"/>
</dbReference>
<dbReference type="GO" id="GO:0046872">
    <property type="term" value="F:metal ion binding"/>
    <property type="evidence" value="ECO:0007669"/>
    <property type="project" value="UniProtKB-KW"/>
</dbReference>
<dbReference type="Pfam" id="PF16870">
    <property type="entry name" value="OxoGdeHyase_C"/>
    <property type="match status" value="1"/>
</dbReference>
<evidence type="ECO:0000256" key="12">
    <source>
        <dbReference type="ARBA" id="ARBA00022946"/>
    </source>
</evidence>
<dbReference type="AlphaFoldDB" id="A0A671S6R1"/>
<keyword evidence="17" id="KW-0539">Nucleus</keyword>
<gene>
    <name evidence="24" type="primary">LOC107702872</name>
</gene>
<evidence type="ECO:0000256" key="17">
    <source>
        <dbReference type="ARBA" id="ARBA00023242"/>
    </source>
</evidence>
<dbReference type="Pfam" id="PF16078">
    <property type="entry name" value="2-oxogl_dehyd_N"/>
    <property type="match status" value="1"/>
</dbReference>
<dbReference type="Gene3D" id="3.40.50.12470">
    <property type="match status" value="1"/>
</dbReference>
<dbReference type="InterPro" id="IPR031717">
    <property type="entry name" value="ODO-1/KGD_C"/>
</dbReference>
<dbReference type="InterPro" id="IPR032106">
    <property type="entry name" value="2-oxogl_dehyd_N"/>
</dbReference>
<evidence type="ECO:0000256" key="22">
    <source>
        <dbReference type="ARBA" id="ARBA00051042"/>
    </source>
</evidence>
<evidence type="ECO:0000256" key="18">
    <source>
        <dbReference type="ARBA" id="ARBA00030680"/>
    </source>
</evidence>
<evidence type="ECO:0000256" key="14">
    <source>
        <dbReference type="ARBA" id="ARBA00023052"/>
    </source>
</evidence>
<dbReference type="GO" id="GO:0006096">
    <property type="term" value="P:glycolytic process"/>
    <property type="evidence" value="ECO:0007669"/>
    <property type="project" value="UniProtKB-KW"/>
</dbReference>
<dbReference type="PIRSF" id="PIRSF000157">
    <property type="entry name" value="Oxoglu_dh_E1"/>
    <property type="match status" value="1"/>
</dbReference>
<dbReference type="InterPro" id="IPR011603">
    <property type="entry name" value="2oxoglutarate_DH_E1"/>
</dbReference>
<evidence type="ECO:0000256" key="16">
    <source>
        <dbReference type="ARBA" id="ARBA00023152"/>
    </source>
</evidence>
<dbReference type="InterPro" id="IPR001017">
    <property type="entry name" value="DH_E1"/>
</dbReference>
<comment type="subcellular location">
    <subcellularLocation>
        <location evidence="4">Mitochondrion</location>
    </subcellularLocation>
    <subcellularLocation>
        <location evidence="3">Nucleus</location>
    </subcellularLocation>
</comment>
<evidence type="ECO:0000256" key="19">
    <source>
        <dbReference type="ARBA" id="ARBA00040429"/>
    </source>
</evidence>
<evidence type="ECO:0000256" key="1">
    <source>
        <dbReference type="ARBA" id="ARBA00001946"/>
    </source>
</evidence>
<dbReference type="GO" id="GO:0004591">
    <property type="term" value="F:oxoglutarate dehydrogenase (succinyl-transferring) activity"/>
    <property type="evidence" value="ECO:0007669"/>
    <property type="project" value="UniProtKB-EC"/>
</dbReference>
<evidence type="ECO:0000256" key="9">
    <source>
        <dbReference type="ARBA" id="ARBA00022837"/>
    </source>
</evidence>
<keyword evidence="10" id="KW-0460">Magnesium</keyword>
<keyword evidence="8" id="KW-0479">Metal-binding</keyword>
<dbReference type="GO" id="GO:0045252">
    <property type="term" value="C:oxoglutarate dehydrogenase complex"/>
    <property type="evidence" value="ECO:0007669"/>
    <property type="project" value="TreeGrafter"/>
</dbReference>
<dbReference type="Pfam" id="PF00676">
    <property type="entry name" value="E1_dh"/>
    <property type="match status" value="1"/>
</dbReference>
<dbReference type="NCBIfam" id="NF006914">
    <property type="entry name" value="PRK09404.1"/>
    <property type="match status" value="1"/>
</dbReference>
<dbReference type="PANTHER" id="PTHR23152">
    <property type="entry name" value="2-OXOGLUTARATE DEHYDROGENASE"/>
    <property type="match status" value="1"/>
</dbReference>
<dbReference type="PANTHER" id="PTHR23152:SF7">
    <property type="entry name" value="2-OXOGLUTARATE DEHYDROGENASE COMPLEX COMPONENT E1"/>
    <property type="match status" value="1"/>
</dbReference>
<reference evidence="24" key="2">
    <citation type="submission" date="2025-09" db="UniProtKB">
        <authorList>
            <consortium name="Ensembl"/>
        </authorList>
    </citation>
    <scope>IDENTIFICATION</scope>
</reference>
<sequence>MHRLRTCAARLRPITASQTAKNLSQQRPAATPRTFQPFRCYTAPVAAEPFLNGTSSNYVEEMYYAWLENPKSVHKSWDIFFRNANAGAPPGTAYQSPPPMGVSLAGLARAQSLVGAQPNVEKLVEDHLAVQSLIRAYQVIGHHNANLDPLGINCVNFDESPVATGFQHVDLKHVKTRLSALTIGGFYGLEESDLDKVFRLHTTTFRLPTTTFIGGNESALPLREIIRRLEMAYCQHIGVEFMFINDLDQCQWIRQKFERPGVMQFSLEEKRTLLARMVRSTRFEEFLQRKWSSEKRFGLEGCESLIPALKTIIDKSSDKGVDTVIMGMPHRGRLNVLANVIRKELEQIFCQFDSKLEATDEGSGDVKYHLGMYHRRINRVTDRNITLSLVANPSHLEAVNPVVQGKTKAEQFYCGDTDGNRVMSILLHGDAAFAGQGIVYETFHLSDLPSYSTHGTVHVVANNQIGFTTDPRMARSSPYPTDVARVVNAPIFHVNADDPEAVMYVCTVAAEWRATFHKDVVVDLVCYRRNGHNEMDEPMFTQPLMYKQIKKQKGVLQKYAEKLIAEGAVSRQEYEEEISKYDKICEEAHARSKDEKILHIKHWLDSPWPGFFTLDGQPKSMSCPSTGLPEEELAHIGQVASSVPVEDFTIHGGLSRILKGRADMIKNRTVDWALGEYMAFGSLLKEGIHVRLSGQDVERGTFSHRHHVLHDQNVDKRICIPMNHVSPNQALYTVCNSSLSEYGVLGFELGFAMASPNALVLWEAQFGDFHNTAQCIIDQFISPGQAKWVRQNGIVLLLPHGMEGMGPEHSSARPERFLQMCNDDPDFNPKVTDDFEVRQLYDCNWIVVNCSNPANYFHVMRRQILLPFRKPLIVFTPKSLLRHPEAKSNFDQMLPGTHFQRMIPDDGPATQNPSEVKRIVFCTGKVYYELARERKARNMEDSVAITRIEQLSPFPFDLVKAETEKYPNADLVWCQEEHKNQGYYDYVKPRMCTTIDRAKPVWYAGREPAAAPATGNKNTHLLELKRFLDTAFNLDAFKDHV</sequence>
<comment type="catalytic activity">
    <reaction evidence="22">
        <text>N(6)-[(R)-lipoyl]-L-lysyl-[protein] + 2-oxoglutarate + H(+) = N(6)-[(R)-S(8)-succinyldihydrolipoyl]-L-lysyl-[protein] + CO2</text>
        <dbReference type="Rhea" id="RHEA:12188"/>
        <dbReference type="Rhea" id="RHEA-COMP:10474"/>
        <dbReference type="Rhea" id="RHEA-COMP:20092"/>
        <dbReference type="ChEBI" id="CHEBI:15378"/>
        <dbReference type="ChEBI" id="CHEBI:16526"/>
        <dbReference type="ChEBI" id="CHEBI:16810"/>
        <dbReference type="ChEBI" id="CHEBI:83099"/>
        <dbReference type="ChEBI" id="CHEBI:83120"/>
        <dbReference type="EC" id="1.2.4.2"/>
    </reaction>
    <physiologicalReaction direction="left-to-right" evidence="22">
        <dbReference type="Rhea" id="RHEA:12189"/>
    </physiologicalReaction>
</comment>
<dbReference type="GO" id="GO:0006099">
    <property type="term" value="P:tricarboxylic acid cycle"/>
    <property type="evidence" value="ECO:0007669"/>
    <property type="project" value="TreeGrafter"/>
</dbReference>
<dbReference type="Gene3D" id="3.40.50.11610">
    <property type="entry name" value="Multifunctional 2-oxoglutarate metabolism enzyme, C-terminal domain"/>
    <property type="match status" value="1"/>
</dbReference>
<keyword evidence="11" id="KW-0832">Ubl conjugation</keyword>
<protein>
    <recommendedName>
        <fullName evidence="19">2-oxoglutarate dehydrogenase complex component E1</fullName>
        <ecNumber evidence="6">1.2.4.2</ecNumber>
    </recommendedName>
    <alternativeName>
        <fullName evidence="20">2-oxoglutarate dehydrogenase, mitochondrial</fullName>
    </alternativeName>
    <alternativeName>
        <fullName evidence="18">Alpha-ketoglutarate dehydrogenase</fullName>
    </alternativeName>
    <alternativeName>
        <fullName evidence="21">Thiamine diphosphate (ThDP)-dependent 2-oxoglutarate dehydrogenase</fullName>
    </alternativeName>
</protein>
<dbReference type="Proteomes" id="UP000472260">
    <property type="component" value="Unassembled WGS sequence"/>
</dbReference>
<evidence type="ECO:0000256" key="21">
    <source>
        <dbReference type="ARBA" id="ARBA00042799"/>
    </source>
</evidence>
<evidence type="ECO:0000256" key="8">
    <source>
        <dbReference type="ARBA" id="ARBA00022723"/>
    </source>
</evidence>
<evidence type="ECO:0000256" key="7">
    <source>
        <dbReference type="ARBA" id="ARBA00022499"/>
    </source>
</evidence>
<reference evidence="24" key="1">
    <citation type="submission" date="2025-08" db="UniProtKB">
        <authorList>
            <consortium name="Ensembl"/>
        </authorList>
    </citation>
    <scope>IDENTIFICATION</scope>
</reference>
<dbReference type="GO" id="GO:0005634">
    <property type="term" value="C:nucleus"/>
    <property type="evidence" value="ECO:0007669"/>
    <property type="project" value="UniProtKB-SubCell"/>
</dbReference>
<dbReference type="InterPro" id="IPR042179">
    <property type="entry name" value="KGD_C_sf"/>
</dbReference>
<dbReference type="CDD" id="cd02016">
    <property type="entry name" value="TPP_E1_OGDC_like"/>
    <property type="match status" value="1"/>
</dbReference>
<dbReference type="FunFam" id="1.10.287.1150:FF:000001">
    <property type="entry name" value="2-oxoglutarate dehydrogenase, mitochondrial isoform X1"/>
    <property type="match status" value="1"/>
</dbReference>
<accession>A0A671S6R1</accession>
<keyword evidence="15" id="KW-0496">Mitochondrion</keyword>
<dbReference type="InterPro" id="IPR005475">
    <property type="entry name" value="Transketolase-like_Pyr-bd"/>
</dbReference>
<keyword evidence="7" id="KW-1017">Isopeptide bond</keyword>
<dbReference type="Pfam" id="PF02779">
    <property type="entry name" value="Transket_pyr"/>
    <property type="match status" value="1"/>
</dbReference>
<evidence type="ECO:0000256" key="4">
    <source>
        <dbReference type="ARBA" id="ARBA00004173"/>
    </source>
</evidence>
<dbReference type="Gene3D" id="3.40.50.970">
    <property type="match status" value="1"/>
</dbReference>
<feature type="domain" description="Transketolase-like pyrimidine-binding" evidence="23">
    <location>
        <begin position="670"/>
        <end position="883"/>
    </location>
</feature>
<evidence type="ECO:0000313" key="25">
    <source>
        <dbReference type="Proteomes" id="UP000472260"/>
    </source>
</evidence>
<keyword evidence="16" id="KW-0324">Glycolysis</keyword>
<comment type="cofactor">
    <cofactor evidence="2">
        <name>thiamine diphosphate</name>
        <dbReference type="ChEBI" id="CHEBI:58937"/>
    </cofactor>
</comment>
<organism evidence="24 25">
    <name type="scientific">Sinocyclocheilus anshuiensis</name>
    <dbReference type="NCBI Taxonomy" id="1608454"/>
    <lineage>
        <taxon>Eukaryota</taxon>
        <taxon>Metazoa</taxon>
        <taxon>Chordata</taxon>
        <taxon>Craniata</taxon>
        <taxon>Vertebrata</taxon>
        <taxon>Euteleostomi</taxon>
        <taxon>Actinopterygii</taxon>
        <taxon>Neopterygii</taxon>
        <taxon>Teleostei</taxon>
        <taxon>Ostariophysi</taxon>
        <taxon>Cypriniformes</taxon>
        <taxon>Cyprinidae</taxon>
        <taxon>Cyprininae</taxon>
        <taxon>Sinocyclocheilus</taxon>
    </lineage>
</organism>
<evidence type="ECO:0000256" key="10">
    <source>
        <dbReference type="ARBA" id="ARBA00022842"/>
    </source>
</evidence>
<proteinExistence type="inferred from homology"/>
<keyword evidence="13" id="KW-0560">Oxidoreductase</keyword>
<dbReference type="FunFam" id="3.40.50.11610:FF:000003">
    <property type="entry name" value="2-oxoglutarate dehydrogenase, isoform X4"/>
    <property type="match status" value="1"/>
</dbReference>
<evidence type="ECO:0000256" key="13">
    <source>
        <dbReference type="ARBA" id="ARBA00023002"/>
    </source>
</evidence>
<keyword evidence="12" id="KW-0809">Transit peptide</keyword>
<dbReference type="SMART" id="SM00861">
    <property type="entry name" value="Transket_pyr"/>
    <property type="match status" value="1"/>
</dbReference>
<name>A0A671S6R1_9TELE</name>
<comment type="cofactor">
    <cofactor evidence="1">
        <name>Mg(2+)</name>
        <dbReference type="ChEBI" id="CHEBI:18420"/>
    </cofactor>
</comment>
<dbReference type="EC" id="1.2.4.2" evidence="6"/>
<keyword evidence="25" id="KW-1185">Reference proteome</keyword>
<dbReference type="GO" id="GO:0030976">
    <property type="term" value="F:thiamine pyrophosphate binding"/>
    <property type="evidence" value="ECO:0007669"/>
    <property type="project" value="InterPro"/>
</dbReference>
<evidence type="ECO:0000256" key="3">
    <source>
        <dbReference type="ARBA" id="ARBA00004123"/>
    </source>
</evidence>
<evidence type="ECO:0000256" key="5">
    <source>
        <dbReference type="ARBA" id="ARBA00006936"/>
    </source>
</evidence>
<evidence type="ECO:0000256" key="6">
    <source>
        <dbReference type="ARBA" id="ARBA00012280"/>
    </source>
</evidence>
<evidence type="ECO:0000256" key="15">
    <source>
        <dbReference type="ARBA" id="ARBA00023128"/>
    </source>
</evidence>
<dbReference type="NCBIfam" id="NF008907">
    <property type="entry name" value="PRK12270.1"/>
    <property type="match status" value="1"/>
</dbReference>
<comment type="similarity">
    <text evidence="5">Belongs to the alpha-ketoglutarate dehydrogenase family.</text>
</comment>
<dbReference type="GO" id="GO:0005739">
    <property type="term" value="C:mitochondrion"/>
    <property type="evidence" value="ECO:0007669"/>
    <property type="project" value="UniProtKB-SubCell"/>
</dbReference>
<evidence type="ECO:0000256" key="20">
    <source>
        <dbReference type="ARBA" id="ARBA00041946"/>
    </source>
</evidence>
<dbReference type="Gene3D" id="1.10.287.1150">
    <property type="entry name" value="TPP helical domain"/>
    <property type="match status" value="1"/>
</dbReference>
<dbReference type="NCBIfam" id="TIGR00239">
    <property type="entry name" value="2oxo_dh_E1"/>
    <property type="match status" value="1"/>
</dbReference>
<evidence type="ECO:0000256" key="2">
    <source>
        <dbReference type="ARBA" id="ARBA00001964"/>
    </source>
</evidence>